<dbReference type="RefSeq" id="XP_033672371.1">
    <property type="nucleotide sequence ID" value="XM_033804571.1"/>
</dbReference>
<feature type="transmembrane region" description="Helical" evidence="2">
    <location>
        <begin position="86"/>
        <end position="106"/>
    </location>
</feature>
<feature type="transmembrane region" description="Helical" evidence="2">
    <location>
        <begin position="169"/>
        <end position="192"/>
    </location>
</feature>
<dbReference type="Proteomes" id="UP000799537">
    <property type="component" value="Unassembled WGS sequence"/>
</dbReference>
<sequence>MVRFAVDNGVDKSATVWVITLLALIYSCITLGSRVYFKLGSLGREDVAILLGQATACGQFGAGIFALQRGLGMNLSLLSRENLESISGAFTAIQVLYFTSSALSKLSTAILHRLLFHHLESRRAAELCLCMAIMAACWGFASALATSVGCDMVQRLVTDDSLACPLTRYRGPLVADCLLEAALVTLPVYFTAGLQMKRAQKLKVCSAFAFRALCIVFSAMLLWSFEVVVHSHHDDSNLSQVVMWQQAGTCYSLISATIPVSLNFIHRFRTGASVALSSSQKSERGTNGSRQYGKIGDTQRSNLSGSKTFAGRGALRMRPDDVSTSTSAYHVPGHFEERTGSQEMFITRSDSVTVTSD</sequence>
<feature type="transmembrane region" description="Helical" evidence="2">
    <location>
        <begin position="14"/>
        <end position="35"/>
    </location>
</feature>
<dbReference type="PANTHER" id="PTHR39614">
    <property type="entry name" value="INTEGRAL MEMBRANE PROTEIN"/>
    <property type="match status" value="1"/>
</dbReference>
<keyword evidence="2" id="KW-0472">Membrane</keyword>
<feature type="transmembrane region" description="Helical" evidence="2">
    <location>
        <begin position="47"/>
        <end position="66"/>
    </location>
</feature>
<evidence type="ECO:0000256" key="2">
    <source>
        <dbReference type="SAM" id="Phobius"/>
    </source>
</evidence>
<evidence type="ECO:0000313" key="4">
    <source>
        <dbReference type="EMBL" id="KAF2171482.1"/>
    </source>
</evidence>
<dbReference type="Pfam" id="PF20684">
    <property type="entry name" value="Fung_rhodopsin"/>
    <property type="match status" value="1"/>
</dbReference>
<dbReference type="AlphaFoldDB" id="A0A6A6D006"/>
<keyword evidence="2" id="KW-1133">Transmembrane helix</keyword>
<feature type="transmembrane region" description="Helical" evidence="2">
    <location>
        <begin position="243"/>
        <end position="265"/>
    </location>
</feature>
<feature type="compositionally biased region" description="Polar residues" evidence="1">
    <location>
        <begin position="298"/>
        <end position="307"/>
    </location>
</feature>
<keyword evidence="2" id="KW-0812">Transmembrane</keyword>
<protein>
    <recommendedName>
        <fullName evidence="3">Rhodopsin domain-containing protein</fullName>
    </recommendedName>
</protein>
<accession>A0A6A6D006</accession>
<organism evidence="4 5">
    <name type="scientific">Zasmidium cellare ATCC 36951</name>
    <dbReference type="NCBI Taxonomy" id="1080233"/>
    <lineage>
        <taxon>Eukaryota</taxon>
        <taxon>Fungi</taxon>
        <taxon>Dikarya</taxon>
        <taxon>Ascomycota</taxon>
        <taxon>Pezizomycotina</taxon>
        <taxon>Dothideomycetes</taxon>
        <taxon>Dothideomycetidae</taxon>
        <taxon>Mycosphaerellales</taxon>
        <taxon>Mycosphaerellaceae</taxon>
        <taxon>Zasmidium</taxon>
    </lineage>
</organism>
<evidence type="ECO:0000259" key="3">
    <source>
        <dbReference type="Pfam" id="PF20684"/>
    </source>
</evidence>
<proteinExistence type="predicted"/>
<dbReference type="PANTHER" id="PTHR39614:SF2">
    <property type="entry name" value="INTEGRAL MEMBRANE PROTEIN"/>
    <property type="match status" value="1"/>
</dbReference>
<evidence type="ECO:0000256" key="1">
    <source>
        <dbReference type="SAM" id="MobiDB-lite"/>
    </source>
</evidence>
<evidence type="ECO:0000313" key="5">
    <source>
        <dbReference type="Proteomes" id="UP000799537"/>
    </source>
</evidence>
<keyword evidence="5" id="KW-1185">Reference proteome</keyword>
<dbReference type="OrthoDB" id="3918601at2759"/>
<reference evidence="4" key="1">
    <citation type="journal article" date="2020" name="Stud. Mycol.">
        <title>101 Dothideomycetes genomes: a test case for predicting lifestyles and emergence of pathogens.</title>
        <authorList>
            <person name="Haridas S."/>
            <person name="Albert R."/>
            <person name="Binder M."/>
            <person name="Bloem J."/>
            <person name="Labutti K."/>
            <person name="Salamov A."/>
            <person name="Andreopoulos B."/>
            <person name="Baker S."/>
            <person name="Barry K."/>
            <person name="Bills G."/>
            <person name="Bluhm B."/>
            <person name="Cannon C."/>
            <person name="Castanera R."/>
            <person name="Culley D."/>
            <person name="Daum C."/>
            <person name="Ezra D."/>
            <person name="Gonzalez J."/>
            <person name="Henrissat B."/>
            <person name="Kuo A."/>
            <person name="Liang C."/>
            <person name="Lipzen A."/>
            <person name="Lutzoni F."/>
            <person name="Magnuson J."/>
            <person name="Mondo S."/>
            <person name="Nolan M."/>
            <person name="Ohm R."/>
            <person name="Pangilinan J."/>
            <person name="Park H.-J."/>
            <person name="Ramirez L."/>
            <person name="Alfaro M."/>
            <person name="Sun H."/>
            <person name="Tritt A."/>
            <person name="Yoshinaga Y."/>
            <person name="Zwiers L.-H."/>
            <person name="Turgeon B."/>
            <person name="Goodwin S."/>
            <person name="Spatafora J."/>
            <person name="Crous P."/>
            <person name="Grigoriev I."/>
        </authorList>
    </citation>
    <scope>NUCLEOTIDE SEQUENCE</scope>
    <source>
        <strain evidence="4">ATCC 36951</strain>
    </source>
</reference>
<feature type="compositionally biased region" description="Polar residues" evidence="1">
    <location>
        <begin position="279"/>
        <end position="290"/>
    </location>
</feature>
<feature type="transmembrane region" description="Helical" evidence="2">
    <location>
        <begin position="127"/>
        <end position="149"/>
    </location>
</feature>
<feature type="region of interest" description="Disordered" evidence="1">
    <location>
        <begin position="279"/>
        <end position="327"/>
    </location>
</feature>
<feature type="transmembrane region" description="Helical" evidence="2">
    <location>
        <begin position="204"/>
        <end position="223"/>
    </location>
</feature>
<dbReference type="InterPro" id="IPR049326">
    <property type="entry name" value="Rhodopsin_dom_fungi"/>
</dbReference>
<dbReference type="GeneID" id="54557843"/>
<gene>
    <name evidence="4" type="ORF">M409DRAFT_18599</name>
</gene>
<dbReference type="EMBL" id="ML993583">
    <property type="protein sequence ID" value="KAF2171482.1"/>
    <property type="molecule type" value="Genomic_DNA"/>
</dbReference>
<dbReference type="PROSITE" id="PS51257">
    <property type="entry name" value="PROKAR_LIPOPROTEIN"/>
    <property type="match status" value="1"/>
</dbReference>
<feature type="domain" description="Rhodopsin" evidence="3">
    <location>
        <begin position="36"/>
        <end position="265"/>
    </location>
</feature>
<name>A0A6A6D006_ZASCE</name>